<dbReference type="InterPro" id="IPR013606">
    <property type="entry name" value="I-BAR_dom"/>
</dbReference>
<dbReference type="EMBL" id="CAJHUB010000764">
    <property type="protein sequence ID" value="CAD7687811.1"/>
    <property type="molecule type" value="Genomic_DNA"/>
</dbReference>
<dbReference type="SUPFAM" id="SSF103657">
    <property type="entry name" value="BAR/IMD domain-like"/>
    <property type="match status" value="1"/>
</dbReference>
<comment type="caution">
    <text evidence="3">The sequence shown here is derived from an EMBL/GenBank/DDBJ whole genome shotgun (WGS) entry which is preliminary data.</text>
</comment>
<name>A0A811ZG76_NYCPR</name>
<evidence type="ECO:0000256" key="1">
    <source>
        <dbReference type="SAM" id="MobiDB-lite"/>
    </source>
</evidence>
<accession>A0A811ZG76</accession>
<proteinExistence type="predicted"/>
<protein>
    <submittedName>
        <fullName evidence="3">(raccoon dog) hypothetical protein</fullName>
    </submittedName>
</protein>
<dbReference type="FunFam" id="1.20.1270.60:FF:000011">
    <property type="entry name" value="Brain-specific angiogenesis inhibitor 1-associated protein 2"/>
    <property type="match status" value="1"/>
</dbReference>
<evidence type="ECO:0000313" key="4">
    <source>
        <dbReference type="Proteomes" id="UP000645828"/>
    </source>
</evidence>
<keyword evidence="4" id="KW-1185">Reference proteome</keyword>
<evidence type="ECO:0000313" key="3">
    <source>
        <dbReference type="EMBL" id="CAD7687811.1"/>
    </source>
</evidence>
<organism evidence="3 4">
    <name type="scientific">Nyctereutes procyonoides</name>
    <name type="common">Raccoon dog</name>
    <name type="synonym">Canis procyonoides</name>
    <dbReference type="NCBI Taxonomy" id="34880"/>
    <lineage>
        <taxon>Eukaryota</taxon>
        <taxon>Metazoa</taxon>
        <taxon>Chordata</taxon>
        <taxon>Craniata</taxon>
        <taxon>Vertebrata</taxon>
        <taxon>Euteleostomi</taxon>
        <taxon>Mammalia</taxon>
        <taxon>Eutheria</taxon>
        <taxon>Laurasiatheria</taxon>
        <taxon>Carnivora</taxon>
        <taxon>Caniformia</taxon>
        <taxon>Canidae</taxon>
        <taxon>Nyctereutes</taxon>
    </lineage>
</organism>
<dbReference type="Proteomes" id="UP000645828">
    <property type="component" value="Unassembled WGS sequence"/>
</dbReference>
<dbReference type="GO" id="GO:0005829">
    <property type="term" value="C:cytosol"/>
    <property type="evidence" value="ECO:0007669"/>
    <property type="project" value="TreeGrafter"/>
</dbReference>
<dbReference type="Pfam" id="PF08397">
    <property type="entry name" value="IMD"/>
    <property type="match status" value="1"/>
</dbReference>
<dbReference type="InterPro" id="IPR027681">
    <property type="entry name" value="IRSp53/IRTKS/Pinkbar"/>
</dbReference>
<dbReference type="GO" id="GO:0030838">
    <property type="term" value="P:positive regulation of actin filament polymerization"/>
    <property type="evidence" value="ECO:0007669"/>
    <property type="project" value="TreeGrafter"/>
</dbReference>
<reference evidence="3" key="1">
    <citation type="submission" date="2020-12" db="EMBL/GenBank/DDBJ databases">
        <authorList>
            <consortium name="Molecular Ecology Group"/>
        </authorList>
    </citation>
    <scope>NUCLEOTIDE SEQUENCE</scope>
    <source>
        <strain evidence="3">TBG_1078</strain>
    </source>
</reference>
<dbReference type="InterPro" id="IPR027267">
    <property type="entry name" value="AH/BAR_dom_sf"/>
</dbReference>
<dbReference type="GO" id="GO:0051764">
    <property type="term" value="P:actin crosslink formation"/>
    <property type="evidence" value="ECO:0007669"/>
    <property type="project" value="TreeGrafter"/>
</dbReference>
<dbReference type="PROSITE" id="PS51338">
    <property type="entry name" value="IMD"/>
    <property type="match status" value="1"/>
</dbReference>
<dbReference type="GO" id="GO:0005654">
    <property type="term" value="C:nucleoplasm"/>
    <property type="evidence" value="ECO:0007669"/>
    <property type="project" value="TreeGrafter"/>
</dbReference>
<dbReference type="GO" id="GO:0051017">
    <property type="term" value="P:actin filament bundle assembly"/>
    <property type="evidence" value="ECO:0007669"/>
    <property type="project" value="TreeGrafter"/>
</dbReference>
<evidence type="ECO:0000259" key="2">
    <source>
        <dbReference type="PROSITE" id="PS51338"/>
    </source>
</evidence>
<feature type="domain" description="IMD" evidence="2">
    <location>
        <begin position="1"/>
        <end position="160"/>
    </location>
</feature>
<gene>
    <name evidence="3" type="ORF">NYPRO_LOCUS20604</name>
</gene>
<dbReference type="Gene3D" id="1.20.1270.60">
    <property type="entry name" value="Arfaptin homology (AH) domain/BAR domain"/>
    <property type="match status" value="1"/>
</dbReference>
<dbReference type="PANTHER" id="PTHR14206:SF3">
    <property type="entry name" value="BRAIN-SPECIFIC ANGIOGENESIS INHIBITOR 1-ASSOCIATED PROTEIN 2"/>
    <property type="match status" value="1"/>
</dbReference>
<feature type="compositionally biased region" description="Low complexity" evidence="1">
    <location>
        <begin position="230"/>
        <end position="239"/>
    </location>
</feature>
<dbReference type="GO" id="GO:0007009">
    <property type="term" value="P:plasma membrane organization"/>
    <property type="evidence" value="ECO:0007669"/>
    <property type="project" value="InterPro"/>
</dbReference>
<feature type="region of interest" description="Disordered" evidence="1">
    <location>
        <begin position="121"/>
        <end position="149"/>
    </location>
</feature>
<dbReference type="AlphaFoldDB" id="A0A811ZG76"/>
<feature type="region of interest" description="Disordered" evidence="1">
    <location>
        <begin position="211"/>
        <end position="244"/>
    </location>
</feature>
<dbReference type="PANTHER" id="PTHR14206">
    <property type="entry name" value="BRAIN-SPECIFIC ANGIOGENESIS INHIBITOR 1-ASSOCIATED PROTEIN 2"/>
    <property type="match status" value="1"/>
</dbReference>
<sequence>MAEGHRQIQNQLEEMLKSFHDELLTQLEQKVELDSRYPSAELKKYQPERRSKGDALDKCQAKLKKLRKKSQGSKTPQKCWDKEPQHMDNYVSDGDWTALTEQRRRFCFPVEKQRAVAKNPAAYHPKGKGPLAPKLRRRQQPAHPQVPARAVQLMQRRASSGGSVLPSALSASKCSRVISDPIPGAEPLQVPPALAPFVGRLSAQERTLVLNGISRPDGEDYSPWAERDAAQPQASSPPATGQAERLRLRHAPTLPRSSSLAESLLTEIPYLYTSIILKVSHSYLFRTRSSHTARGRPQRRYSTLGQIDTGSKSLGLKSVSIHPFIHPSILPSIYPSIHLSIYLPFIECLP</sequence>